<evidence type="ECO:0008006" key="4">
    <source>
        <dbReference type="Google" id="ProtNLM"/>
    </source>
</evidence>
<organism evidence="2 3">
    <name type="scientific">Rhizobium loti</name>
    <name type="common">Mesorhizobium loti</name>
    <dbReference type="NCBI Taxonomy" id="381"/>
    <lineage>
        <taxon>Bacteria</taxon>
        <taxon>Pseudomonadati</taxon>
        <taxon>Pseudomonadota</taxon>
        <taxon>Alphaproteobacteria</taxon>
        <taxon>Hyphomicrobiales</taxon>
        <taxon>Phyllobacteriaceae</taxon>
        <taxon>Mesorhizobium</taxon>
    </lineage>
</organism>
<dbReference type="AlphaFoldDB" id="A0A101KPM5"/>
<feature type="signal peptide" evidence="1">
    <location>
        <begin position="1"/>
        <end position="28"/>
    </location>
</feature>
<accession>A0A101KPM5</accession>
<dbReference type="OrthoDB" id="9808309at2"/>
<reference evidence="2 3" key="1">
    <citation type="submission" date="2015-12" db="EMBL/GenBank/DDBJ databases">
        <title>Draft genome sequence of Mesorhizobium sp. UFLA 01-765, a multitolerant efficient symbiont and plant-growth promoting strain isolated from Zn-mining soil using Leucaena leucocephala as a trap plant.</title>
        <authorList>
            <person name="Rangel W.M."/>
            <person name="Thijs S."/>
            <person name="Longatti S.M."/>
            <person name="Moreira F.M."/>
            <person name="Weyens N."/>
            <person name="Vangronsveld J."/>
            <person name="Van Hamme J.D."/>
            <person name="Bottos E.M."/>
            <person name="Rineau F."/>
        </authorList>
    </citation>
    <scope>NUCLEOTIDE SEQUENCE [LARGE SCALE GENOMIC DNA]</scope>
    <source>
        <strain evidence="2 3">UFLA 01-765</strain>
    </source>
</reference>
<proteinExistence type="predicted"/>
<sequence length="110" mass="11130">MSNRLISAVVASAFAGAIGAAAIGSASAAMSEAEMMKMREMTKKEVASGKMEKCFGVALKGHNDCYAGAGTTCAGTSTKDYQGNAFKLVAKGTCTAMSTPKGHGSLKPIT</sequence>
<dbReference type="Proteomes" id="UP000053176">
    <property type="component" value="Unassembled WGS sequence"/>
</dbReference>
<dbReference type="Pfam" id="PF10048">
    <property type="entry name" value="DUF2282"/>
    <property type="match status" value="1"/>
</dbReference>
<evidence type="ECO:0000313" key="3">
    <source>
        <dbReference type="Proteomes" id="UP000053176"/>
    </source>
</evidence>
<comment type="caution">
    <text evidence="2">The sequence shown here is derived from an EMBL/GenBank/DDBJ whole genome shotgun (WGS) entry which is preliminary data.</text>
</comment>
<evidence type="ECO:0000313" key="2">
    <source>
        <dbReference type="EMBL" id="KUM24731.1"/>
    </source>
</evidence>
<keyword evidence="1" id="KW-0732">Signal</keyword>
<protein>
    <recommendedName>
        <fullName evidence="4">DUF2282 domain-containing protein</fullName>
    </recommendedName>
</protein>
<feature type="chain" id="PRO_5007099118" description="DUF2282 domain-containing protein" evidence="1">
    <location>
        <begin position="29"/>
        <end position="110"/>
    </location>
</feature>
<dbReference type="EMBL" id="LPWA01000131">
    <property type="protein sequence ID" value="KUM24731.1"/>
    <property type="molecule type" value="Genomic_DNA"/>
</dbReference>
<dbReference type="InterPro" id="IPR018740">
    <property type="entry name" value="DUF2282_membr"/>
</dbReference>
<gene>
    <name evidence="2" type="ORF">AU467_06415</name>
</gene>
<evidence type="ECO:0000256" key="1">
    <source>
        <dbReference type="SAM" id="SignalP"/>
    </source>
</evidence>
<name>A0A101KPM5_RHILI</name>